<feature type="transmembrane region" description="Helical" evidence="1">
    <location>
        <begin position="41"/>
        <end position="59"/>
    </location>
</feature>
<evidence type="ECO:0000313" key="3">
    <source>
        <dbReference type="Proteomes" id="UP000544095"/>
    </source>
</evidence>
<protein>
    <submittedName>
        <fullName evidence="2">Uncharacterized protein</fullName>
    </submittedName>
</protein>
<organism evidence="2 3">
    <name type="scientific">Fusarium pseudoanthophilum</name>
    <dbReference type="NCBI Taxonomy" id="48495"/>
    <lineage>
        <taxon>Eukaryota</taxon>
        <taxon>Fungi</taxon>
        <taxon>Dikarya</taxon>
        <taxon>Ascomycota</taxon>
        <taxon>Pezizomycotina</taxon>
        <taxon>Sordariomycetes</taxon>
        <taxon>Hypocreomycetidae</taxon>
        <taxon>Hypocreales</taxon>
        <taxon>Nectriaceae</taxon>
        <taxon>Fusarium</taxon>
        <taxon>Fusarium fujikuroi species complex</taxon>
    </lineage>
</organism>
<comment type="caution">
    <text evidence="2">The sequence shown here is derived from an EMBL/GenBank/DDBJ whole genome shotgun (WGS) entry which is preliminary data.</text>
</comment>
<sequence>MAQPPRDPDMERGLSDEQLNEVSRKLGAWNNRVTLRTRLKYALWGGSFLFAVGSAIYYFRRSGPSELPTPNVYSIVGLKVKDVFRNYTTAANAKIIEATDKLAALCAVGALNNLSKWTKFLRHRGWAMLERLKDILGNDRQHYGEYLAAYDEQLACDW</sequence>
<accession>A0A8H5Q5R8</accession>
<gene>
    <name evidence="2" type="ORF">FPANT_428</name>
</gene>
<evidence type="ECO:0000313" key="2">
    <source>
        <dbReference type="EMBL" id="KAF5608668.1"/>
    </source>
</evidence>
<proteinExistence type="predicted"/>
<dbReference type="Proteomes" id="UP000544095">
    <property type="component" value="Unassembled WGS sequence"/>
</dbReference>
<reference evidence="2 3" key="1">
    <citation type="submission" date="2020-05" db="EMBL/GenBank/DDBJ databases">
        <title>Identification and distribution of gene clusters putatively required for synthesis of sphingolipid metabolism inhibitors in phylogenetically diverse species of the filamentous fungus Fusarium.</title>
        <authorList>
            <person name="Kim H.-S."/>
            <person name="Busman M."/>
            <person name="Brown D.W."/>
            <person name="Divon H."/>
            <person name="Uhlig S."/>
            <person name="Proctor R.H."/>
        </authorList>
    </citation>
    <scope>NUCLEOTIDE SEQUENCE [LARGE SCALE GENOMIC DNA]</scope>
    <source>
        <strain evidence="2 3">NRRL 25211</strain>
    </source>
</reference>
<evidence type="ECO:0000256" key="1">
    <source>
        <dbReference type="SAM" id="Phobius"/>
    </source>
</evidence>
<name>A0A8H5Q5R8_9HYPO</name>
<keyword evidence="1" id="KW-1133">Transmembrane helix</keyword>
<keyword evidence="1" id="KW-0472">Membrane</keyword>
<dbReference type="AlphaFoldDB" id="A0A8H5Q5R8"/>
<dbReference type="EMBL" id="JAAOAR010000023">
    <property type="protein sequence ID" value="KAF5608668.1"/>
    <property type="molecule type" value="Genomic_DNA"/>
</dbReference>
<keyword evidence="3" id="KW-1185">Reference proteome</keyword>
<keyword evidence="1" id="KW-0812">Transmembrane</keyword>